<dbReference type="AlphaFoldDB" id="A0A1J5HXS9"/>
<evidence type="ECO:0000256" key="2">
    <source>
        <dbReference type="ARBA" id="ARBA00022490"/>
    </source>
</evidence>
<dbReference type="PRINTS" id="PR01652">
    <property type="entry name" value="SHAPEPROTEIN"/>
</dbReference>
<keyword evidence="5" id="KW-0133">Cell shape</keyword>
<keyword evidence="2" id="KW-0963">Cytoplasm</keyword>
<evidence type="ECO:0000313" key="8">
    <source>
        <dbReference type="Proteomes" id="UP000183758"/>
    </source>
</evidence>
<organism evidence="7 8">
    <name type="scientific">Candidatus Roizmanbacteria bacterium CG2_30_33_16</name>
    <dbReference type="NCBI Taxonomy" id="1805340"/>
    <lineage>
        <taxon>Bacteria</taxon>
        <taxon>Candidatus Roizmaniibacteriota</taxon>
    </lineage>
</organism>
<protein>
    <recommendedName>
        <fullName evidence="9">Cell shape-determining protein MreB</fullName>
    </recommendedName>
</protein>
<evidence type="ECO:0000313" key="7">
    <source>
        <dbReference type="EMBL" id="OIP85655.1"/>
    </source>
</evidence>
<keyword evidence="3" id="KW-0547">Nucleotide-binding</keyword>
<keyword evidence="4" id="KW-0067">ATP-binding</keyword>
<dbReference type="PANTHER" id="PTHR42749:SF1">
    <property type="entry name" value="CELL SHAPE-DETERMINING PROTEIN MREB"/>
    <property type="match status" value="1"/>
</dbReference>
<evidence type="ECO:0000256" key="4">
    <source>
        <dbReference type="ARBA" id="ARBA00022840"/>
    </source>
</evidence>
<dbReference type="GO" id="GO:0005524">
    <property type="term" value="F:ATP binding"/>
    <property type="evidence" value="ECO:0007669"/>
    <property type="project" value="UniProtKB-KW"/>
</dbReference>
<dbReference type="SUPFAM" id="SSF53067">
    <property type="entry name" value="Actin-like ATPase domain"/>
    <property type="match status" value="2"/>
</dbReference>
<dbReference type="EMBL" id="MNZM01000024">
    <property type="protein sequence ID" value="OIP85655.1"/>
    <property type="molecule type" value="Genomic_DNA"/>
</dbReference>
<dbReference type="GO" id="GO:0000902">
    <property type="term" value="P:cell morphogenesis"/>
    <property type="evidence" value="ECO:0007669"/>
    <property type="project" value="InterPro"/>
</dbReference>
<dbReference type="Proteomes" id="UP000183758">
    <property type="component" value="Unassembled WGS sequence"/>
</dbReference>
<dbReference type="InterPro" id="IPR056546">
    <property type="entry name" value="MreB_MamK-like"/>
</dbReference>
<evidence type="ECO:0000256" key="3">
    <source>
        <dbReference type="ARBA" id="ARBA00022741"/>
    </source>
</evidence>
<accession>A0A1J5HXS9</accession>
<reference evidence="7 8" key="1">
    <citation type="journal article" date="2016" name="Environ. Microbiol.">
        <title>Genomic resolution of a cold subsurface aquifer community provides metabolic insights for novel microbes adapted to high CO concentrations.</title>
        <authorList>
            <person name="Probst A.J."/>
            <person name="Castelle C.J."/>
            <person name="Singh A."/>
            <person name="Brown C.T."/>
            <person name="Anantharaman K."/>
            <person name="Sharon I."/>
            <person name="Hug L.A."/>
            <person name="Burstein D."/>
            <person name="Emerson J.B."/>
            <person name="Thomas B.C."/>
            <person name="Banfield J.F."/>
        </authorList>
    </citation>
    <scope>NUCLEOTIDE SEQUENCE [LARGE SCALE GENOMIC DNA]</scope>
    <source>
        <strain evidence="7">CG2_30_33_16</strain>
    </source>
</reference>
<proteinExistence type="inferred from homology"/>
<dbReference type="Gene3D" id="3.30.420.40">
    <property type="match status" value="2"/>
</dbReference>
<dbReference type="InterPro" id="IPR043129">
    <property type="entry name" value="ATPase_NBD"/>
</dbReference>
<dbReference type="Pfam" id="PF06723">
    <property type="entry name" value="MreB_Mbl"/>
    <property type="match status" value="1"/>
</dbReference>
<evidence type="ECO:0008006" key="9">
    <source>
        <dbReference type="Google" id="ProtNLM"/>
    </source>
</evidence>
<dbReference type="PANTHER" id="PTHR42749">
    <property type="entry name" value="CELL SHAPE-DETERMINING PROTEIN MREB"/>
    <property type="match status" value="1"/>
</dbReference>
<sequence>MQLFQKIFHSSFSIIPKIRLYLDLGTTNTRIAIENKGLLLNEPTCIGLNKQTNQYIFYGKEAKTIIGKTPDFIKIIKPLSSGVIVDFDGTVALLKYFIGKAVQPYLVNYRVIKPTISVTATVPICATEIEKKAVIECLQKAGCSEIIIINKTLATATGSGANINSHTPCLTVDLGGGLIEIGIVSGGGVIAYRVIKNAGEVMNKLVMNYAYLKNGIILGESTCDELKINLLRFNQENTTLAVRGKSLENGLPKSIKMSTNDINEALLTSFNQITDMIKEIVEFVQPEIVEEIYKNGIYLSGNLAKVPNINDFFQKELDINTNLVETYGDTTITGLSKLGQNKEMLFQLNESF</sequence>
<dbReference type="GO" id="GO:0005737">
    <property type="term" value="C:cytoplasm"/>
    <property type="evidence" value="ECO:0007669"/>
    <property type="project" value="UniProtKB-SubCell"/>
</dbReference>
<comment type="similarity">
    <text evidence="6">Belongs to the FtsA/MreB family.</text>
</comment>
<comment type="caution">
    <text evidence="7">The sequence shown here is derived from an EMBL/GenBank/DDBJ whole genome shotgun (WGS) entry which is preliminary data.</text>
</comment>
<evidence type="ECO:0000256" key="6">
    <source>
        <dbReference type="ARBA" id="ARBA00023458"/>
    </source>
</evidence>
<evidence type="ECO:0000256" key="1">
    <source>
        <dbReference type="ARBA" id="ARBA00004496"/>
    </source>
</evidence>
<gene>
    <name evidence="7" type="ORF">AUK04_01050</name>
</gene>
<evidence type="ECO:0000256" key="5">
    <source>
        <dbReference type="ARBA" id="ARBA00022960"/>
    </source>
</evidence>
<dbReference type="GO" id="GO:0008360">
    <property type="term" value="P:regulation of cell shape"/>
    <property type="evidence" value="ECO:0007669"/>
    <property type="project" value="UniProtKB-KW"/>
</dbReference>
<name>A0A1J5HXS9_9BACT</name>
<comment type="subcellular location">
    <subcellularLocation>
        <location evidence="1">Cytoplasm</location>
    </subcellularLocation>
</comment>
<dbReference type="InterPro" id="IPR004753">
    <property type="entry name" value="MreB"/>
</dbReference>